<evidence type="ECO:0000259" key="2">
    <source>
        <dbReference type="Pfam" id="PF03358"/>
    </source>
</evidence>
<dbReference type="Proteomes" id="UP000429555">
    <property type="component" value="Unassembled WGS sequence"/>
</dbReference>
<evidence type="ECO:0000313" key="4">
    <source>
        <dbReference type="Proteomes" id="UP000429555"/>
    </source>
</evidence>
<evidence type="ECO:0000313" key="3">
    <source>
        <dbReference type="EMBL" id="MVW75859.1"/>
    </source>
</evidence>
<feature type="domain" description="NADPH-dependent FMN reductase-like" evidence="2">
    <location>
        <begin position="3"/>
        <end position="142"/>
    </location>
</feature>
<evidence type="ECO:0000256" key="1">
    <source>
        <dbReference type="ARBA" id="ARBA00022643"/>
    </source>
</evidence>
<comment type="caution">
    <text evidence="3">The sequence shown here is derived from an EMBL/GenBank/DDBJ whole genome shotgun (WGS) entry which is preliminary data.</text>
</comment>
<dbReference type="InterPro" id="IPR050712">
    <property type="entry name" value="NAD(P)H-dep_reductase"/>
</dbReference>
<dbReference type="PANTHER" id="PTHR30543:SF31">
    <property type="entry name" value="NADPH-DEPENDENT AZOREDUCTASE AZR"/>
    <property type="match status" value="1"/>
</dbReference>
<protein>
    <submittedName>
        <fullName evidence="3">NADPH-dependent oxidoreductase</fullName>
    </submittedName>
</protein>
<dbReference type="PANTHER" id="PTHR30543">
    <property type="entry name" value="CHROMATE REDUCTASE"/>
    <property type="match status" value="1"/>
</dbReference>
<sequence>MLNIALVAGSSRSNSQSSKVARFLRQRLIQQGLCTQEQSSLIDLGLAPLPLWPAEDAGPWDLYSQQLQAADALIIVAPEWNGMACPAIKNFFIYAGKAELAHKPGLLVGVSSGIGGAYPISELRASSYKNCRLCYLPEHLIVRQVEAVLNTPQAASEEDQRIRNRIDYALDILGKYGQALQPVRASIDLSQFATGM</sequence>
<dbReference type="GO" id="GO:0016655">
    <property type="term" value="F:oxidoreductase activity, acting on NAD(P)H, quinone or similar compound as acceptor"/>
    <property type="evidence" value="ECO:0007669"/>
    <property type="project" value="UniProtKB-ARBA"/>
</dbReference>
<accession>A0A6I4KT41</accession>
<gene>
    <name evidence="3" type="ORF">GJV18_11060</name>
</gene>
<dbReference type="AlphaFoldDB" id="A0A6I4KT41"/>
<dbReference type="RefSeq" id="WP_160345380.1">
    <property type="nucleotide sequence ID" value="NZ_WKJZ01000001.1"/>
</dbReference>
<proteinExistence type="predicted"/>
<name>A0A6I4KT41_9PSED</name>
<keyword evidence="1" id="KW-0285">Flavoprotein</keyword>
<dbReference type="InterPro" id="IPR029039">
    <property type="entry name" value="Flavoprotein-like_sf"/>
</dbReference>
<reference evidence="3 4" key="1">
    <citation type="submission" date="2019-11" db="EMBL/GenBank/DDBJ databases">
        <title>Pseudomonas flavidum sp. nov., isolated from Baiyang Lake.</title>
        <authorList>
            <person name="Zhao Y."/>
        </authorList>
    </citation>
    <scope>NUCLEOTIDE SEQUENCE [LARGE SCALE GENOMIC DNA]</scope>
    <source>
        <strain evidence="4">R-22-3 w-18</strain>
    </source>
</reference>
<dbReference type="InterPro" id="IPR005025">
    <property type="entry name" value="FMN_Rdtase-like_dom"/>
</dbReference>
<organism evidence="3 4">
    <name type="scientific">Pseudomonas xionganensis</name>
    <dbReference type="NCBI Taxonomy" id="2654845"/>
    <lineage>
        <taxon>Bacteria</taxon>
        <taxon>Pseudomonadati</taxon>
        <taxon>Pseudomonadota</taxon>
        <taxon>Gammaproteobacteria</taxon>
        <taxon>Pseudomonadales</taxon>
        <taxon>Pseudomonadaceae</taxon>
        <taxon>Pseudomonas</taxon>
    </lineage>
</organism>
<dbReference type="SUPFAM" id="SSF52218">
    <property type="entry name" value="Flavoproteins"/>
    <property type="match status" value="1"/>
</dbReference>
<dbReference type="EMBL" id="WKJZ01000001">
    <property type="protein sequence ID" value="MVW75859.1"/>
    <property type="molecule type" value="Genomic_DNA"/>
</dbReference>
<keyword evidence="4" id="KW-1185">Reference proteome</keyword>
<dbReference type="Gene3D" id="3.40.50.360">
    <property type="match status" value="1"/>
</dbReference>
<dbReference type="GO" id="GO:0005829">
    <property type="term" value="C:cytosol"/>
    <property type="evidence" value="ECO:0007669"/>
    <property type="project" value="TreeGrafter"/>
</dbReference>
<dbReference type="Pfam" id="PF03358">
    <property type="entry name" value="FMN_red"/>
    <property type="match status" value="1"/>
</dbReference>
<keyword evidence="1" id="KW-0288">FMN</keyword>
<dbReference type="GO" id="GO:0010181">
    <property type="term" value="F:FMN binding"/>
    <property type="evidence" value="ECO:0007669"/>
    <property type="project" value="TreeGrafter"/>
</dbReference>